<dbReference type="VEuPathDB" id="FungiDB:YALI1_D05244g"/>
<evidence type="ECO:0000256" key="3">
    <source>
        <dbReference type="ARBA" id="ARBA00023002"/>
    </source>
</evidence>
<proteinExistence type="inferred from homology"/>
<dbReference type="AlphaFoldDB" id="A0A1D8ND51"/>
<evidence type="ECO:0000313" key="5">
    <source>
        <dbReference type="Proteomes" id="UP000182444"/>
    </source>
</evidence>
<dbReference type="eggNOG" id="KOG1208">
    <property type="taxonomic scope" value="Eukaryota"/>
</dbReference>
<evidence type="ECO:0008006" key="6">
    <source>
        <dbReference type="Google" id="ProtNLM"/>
    </source>
</evidence>
<dbReference type="OMA" id="FNPGNLQ"/>
<keyword evidence="2" id="KW-0521">NADP</keyword>
<organism evidence="4 5">
    <name type="scientific">Yarrowia lipolytica</name>
    <name type="common">Candida lipolytica</name>
    <dbReference type="NCBI Taxonomy" id="4952"/>
    <lineage>
        <taxon>Eukaryota</taxon>
        <taxon>Fungi</taxon>
        <taxon>Dikarya</taxon>
        <taxon>Ascomycota</taxon>
        <taxon>Saccharomycotina</taxon>
        <taxon>Dipodascomycetes</taxon>
        <taxon>Dipodascales</taxon>
        <taxon>Dipodascales incertae sedis</taxon>
        <taxon>Yarrowia</taxon>
    </lineage>
</organism>
<dbReference type="VEuPathDB" id="FungiDB:YALI0_D04180g"/>
<comment type="similarity">
    <text evidence="1">Belongs to the short-chain dehydrogenases/reductases (SDR) family.</text>
</comment>
<dbReference type="RefSeq" id="XP_502393.3">
    <property type="nucleotide sequence ID" value="XM_502393.3"/>
</dbReference>
<accession>A0A1D8ND51</accession>
<dbReference type="Pfam" id="PF00106">
    <property type="entry name" value="adh_short"/>
    <property type="match status" value="1"/>
</dbReference>
<dbReference type="InterPro" id="IPR002347">
    <property type="entry name" value="SDR_fam"/>
</dbReference>
<reference evidence="4 5" key="1">
    <citation type="journal article" date="2016" name="PLoS ONE">
        <title>Sequence Assembly of Yarrowia lipolytica Strain W29/CLIB89 Shows Transposable Element Diversity.</title>
        <authorList>
            <person name="Magnan C."/>
            <person name="Yu J."/>
            <person name="Chang I."/>
            <person name="Jahn E."/>
            <person name="Kanomata Y."/>
            <person name="Wu J."/>
            <person name="Zeller M."/>
            <person name="Oakes M."/>
            <person name="Baldi P."/>
            <person name="Sandmeyer S."/>
        </authorList>
    </citation>
    <scope>NUCLEOTIDE SEQUENCE [LARGE SCALE GENOMIC DNA]</scope>
    <source>
        <strain evidence="5">CLIB89(W29)</strain>
    </source>
</reference>
<dbReference type="SUPFAM" id="SSF51735">
    <property type="entry name" value="NAD(P)-binding Rossmann-fold domains"/>
    <property type="match status" value="1"/>
</dbReference>
<dbReference type="PANTHER" id="PTHR24320:SF236">
    <property type="entry name" value="SHORT-CHAIN DEHYDROGENASE-RELATED"/>
    <property type="match status" value="1"/>
</dbReference>
<dbReference type="GO" id="GO:0016491">
    <property type="term" value="F:oxidoreductase activity"/>
    <property type="evidence" value="ECO:0007669"/>
    <property type="project" value="UniProtKB-KW"/>
</dbReference>
<dbReference type="Gene3D" id="3.40.50.720">
    <property type="entry name" value="NAD(P)-binding Rossmann-like Domain"/>
    <property type="match status" value="1"/>
</dbReference>
<evidence type="ECO:0000256" key="2">
    <source>
        <dbReference type="ARBA" id="ARBA00022857"/>
    </source>
</evidence>
<gene>
    <name evidence="4" type="ORF">YALI1_D05244g</name>
</gene>
<sequence>MEHIKNFWAAKPQYKEVEYADQRDKTFVVTGGLSGVGMECARLLLKKRARVVIVGRNKDFARDLLSELARDIPEGEAAFVELDLADLESVKKGGQEIARHYPVIHGVVLNAGTMAPPYAKTKQGHEIHWGTNVMGHHLLMKYLEPSVLRAAHDSPPGTVRIVWVAASSSTLIPGLEGSIRFNTNNEDEKKPPHVLYNMSKTGNAYEAYLWSKFHPHSGVSSVSMDPGNLSTNLTRHSGGLVHRFKDYVLYPAKFGAYTELAALLSPTIKDGDHLVPWGVPGTLRHDVDEARRGPKGEEMWIELERDTQAFFQPEEVH</sequence>
<keyword evidence="3" id="KW-0560">Oxidoreductase</keyword>
<evidence type="ECO:0000256" key="1">
    <source>
        <dbReference type="ARBA" id="ARBA00006484"/>
    </source>
</evidence>
<dbReference type="KEGG" id="yli:2910628"/>
<dbReference type="InterPro" id="IPR036291">
    <property type="entry name" value="NAD(P)-bd_dom_sf"/>
</dbReference>
<name>A0A1D8ND51_YARLL</name>
<dbReference type="GeneID" id="2910628"/>
<dbReference type="PANTHER" id="PTHR24320">
    <property type="entry name" value="RETINOL DEHYDROGENASE"/>
    <property type="match status" value="1"/>
</dbReference>
<protein>
    <recommendedName>
        <fullName evidence="6">Oxidoreductase</fullName>
    </recommendedName>
</protein>
<dbReference type="EMBL" id="CP017556">
    <property type="protein sequence ID" value="AOW03559.1"/>
    <property type="molecule type" value="Genomic_DNA"/>
</dbReference>
<dbReference type="Proteomes" id="UP000182444">
    <property type="component" value="Chromosome 1D"/>
</dbReference>
<evidence type="ECO:0000313" key="4">
    <source>
        <dbReference type="EMBL" id="AOW03559.1"/>
    </source>
</evidence>